<dbReference type="STRING" id="28083.Lbir_1827"/>
<dbReference type="PANTHER" id="PTHR40940:SF1">
    <property type="entry name" value="PROTEIN BATD"/>
    <property type="match status" value="1"/>
</dbReference>
<organism evidence="5 7">
    <name type="scientific">Legionella birminghamensis</name>
    <dbReference type="NCBI Taxonomy" id="28083"/>
    <lineage>
        <taxon>Bacteria</taxon>
        <taxon>Pseudomonadati</taxon>
        <taxon>Pseudomonadota</taxon>
        <taxon>Gammaproteobacteria</taxon>
        <taxon>Legionellales</taxon>
        <taxon>Legionellaceae</taxon>
        <taxon>Legionella</taxon>
    </lineage>
</organism>
<dbReference type="OrthoDB" id="5293418at2"/>
<evidence type="ECO:0000256" key="2">
    <source>
        <dbReference type="SAM" id="Phobius"/>
    </source>
</evidence>
<feature type="transmembrane region" description="Helical" evidence="2">
    <location>
        <begin position="410"/>
        <end position="430"/>
    </location>
</feature>
<dbReference type="Pfam" id="PF25607">
    <property type="entry name" value="DUF7939"/>
    <property type="match status" value="1"/>
</dbReference>
<name>A0A378I578_9GAMM</name>
<keyword evidence="2" id="KW-0472">Membrane</keyword>
<keyword evidence="2" id="KW-0812">Transmembrane</keyword>
<protein>
    <submittedName>
        <fullName evidence="5">KQDN repeat-containing protein</fullName>
    </submittedName>
</protein>
<gene>
    <name evidence="4" type="ORF">Lbir_1827</name>
    <name evidence="5" type="ORF">NCTC12437_00101</name>
</gene>
<proteinExistence type="predicted"/>
<sequence>MKKIISLLILVYSGVLFAQLSMQLESSKVQIGQSFRLILTLDGQSNAVPDLTPLQDNFKIVGTERSTNYSLINGQARTLNQWTVFLVPIKLGMISIPSLQVGQEHTAPTNIEVTAGNSTQTTDKPLAKQEDIQLIAEVDNKTPYVNQQVIYTVKLYNSLQLLDTDFQGPQVDNALLVPLGDGRQYQTTENGRLFSVVEQQYAIFPQKSGELTVNPPSFSALVYDQMPHKMKISAEPLNLQIKPAPASFTGKEWLPANQVMLSDHYDKEPLNLQQGDTLTRVVTLEVVGMPAQLLPQLDFKGKDDFSVYPEKADEKNSYRQPYLVGTKTVKVTYLFNKAGKITIPELRLPWFNTVTQKNEVAVLAPRVIQISASANDAGSSASPASEPQPAATESAAVTSSPDGKTASRNWLAWGLAALFALAWLLTLGAGRFNFSKGNNKKAALKRIQTACLNNQAVEAQQSLIQWAALNWPDTRILSLADICEQIHDMNLKKQINELSEVLYHPQRKAWQGRPLWEALQQNLSGGAARRKSSLNLPPINPTA</sequence>
<keyword evidence="6" id="KW-1185">Reference proteome</keyword>
<feature type="region of interest" description="Disordered" evidence="1">
    <location>
        <begin position="376"/>
        <end position="402"/>
    </location>
</feature>
<keyword evidence="2" id="KW-1133">Transmembrane helix</keyword>
<reference evidence="5 7" key="2">
    <citation type="submission" date="2018-06" db="EMBL/GenBank/DDBJ databases">
        <authorList>
            <consortium name="Pathogen Informatics"/>
            <person name="Doyle S."/>
        </authorList>
    </citation>
    <scope>NUCLEOTIDE SEQUENCE [LARGE SCALE GENOMIC DNA]</scope>
    <source>
        <strain evidence="5 7">NCTC12437</strain>
    </source>
</reference>
<evidence type="ECO:0000313" key="5">
    <source>
        <dbReference type="EMBL" id="STX30348.1"/>
    </source>
</evidence>
<evidence type="ECO:0000313" key="4">
    <source>
        <dbReference type="EMBL" id="KTC70244.1"/>
    </source>
</evidence>
<evidence type="ECO:0000256" key="1">
    <source>
        <dbReference type="SAM" id="MobiDB-lite"/>
    </source>
</evidence>
<dbReference type="InterPro" id="IPR025738">
    <property type="entry name" value="BatD"/>
</dbReference>
<dbReference type="AlphaFoldDB" id="A0A378I578"/>
<evidence type="ECO:0000313" key="7">
    <source>
        <dbReference type="Proteomes" id="UP000255066"/>
    </source>
</evidence>
<dbReference type="Proteomes" id="UP000054735">
    <property type="component" value="Unassembled WGS sequence"/>
</dbReference>
<dbReference type="RefSeq" id="WP_058523862.1">
    <property type="nucleotide sequence ID" value="NZ_CAAAHV010000015.1"/>
</dbReference>
<feature type="compositionally biased region" description="Low complexity" evidence="1">
    <location>
        <begin position="376"/>
        <end position="396"/>
    </location>
</feature>
<evidence type="ECO:0000259" key="3">
    <source>
        <dbReference type="Pfam" id="PF25607"/>
    </source>
</evidence>
<dbReference type="EMBL" id="LNXT01000025">
    <property type="protein sequence ID" value="KTC70244.1"/>
    <property type="molecule type" value="Genomic_DNA"/>
</dbReference>
<dbReference type="PANTHER" id="PTHR40940">
    <property type="entry name" value="PROTEIN BATD-RELATED"/>
    <property type="match status" value="1"/>
</dbReference>
<feature type="domain" description="DUF7939" evidence="3">
    <location>
        <begin position="441"/>
        <end position="522"/>
    </location>
</feature>
<dbReference type="InterPro" id="IPR057699">
    <property type="entry name" value="DUF7939"/>
</dbReference>
<dbReference type="EMBL" id="UGNW01000001">
    <property type="protein sequence ID" value="STX30348.1"/>
    <property type="molecule type" value="Genomic_DNA"/>
</dbReference>
<dbReference type="Proteomes" id="UP000255066">
    <property type="component" value="Unassembled WGS sequence"/>
</dbReference>
<dbReference type="Pfam" id="PF13584">
    <property type="entry name" value="BatD"/>
    <property type="match status" value="1"/>
</dbReference>
<evidence type="ECO:0000313" key="6">
    <source>
        <dbReference type="Proteomes" id="UP000054735"/>
    </source>
</evidence>
<reference evidence="4 6" key="1">
    <citation type="submission" date="2015-11" db="EMBL/GenBank/DDBJ databases">
        <title>Genomic analysis of 38 Legionella species identifies large and diverse effector repertoires.</title>
        <authorList>
            <person name="Burstein D."/>
            <person name="Amaro F."/>
            <person name="Zusman T."/>
            <person name="Lifshitz Z."/>
            <person name="Cohen O."/>
            <person name="Gilbert J.A."/>
            <person name="Pupko T."/>
            <person name="Shuman H.A."/>
            <person name="Segal G."/>
        </authorList>
    </citation>
    <scope>NUCLEOTIDE SEQUENCE [LARGE SCALE GENOMIC DNA]</scope>
    <source>
        <strain evidence="4 6">CDC#1407-AL-14</strain>
    </source>
</reference>
<accession>A0A378I578</accession>